<dbReference type="Proteomes" id="UP000194800">
    <property type="component" value="Unassembled WGS sequence"/>
</dbReference>
<evidence type="ECO:0000313" key="1">
    <source>
        <dbReference type="EMBL" id="OTQ00150.1"/>
    </source>
</evidence>
<evidence type="ECO:0000313" key="4">
    <source>
        <dbReference type="Proteomes" id="UP000194977"/>
    </source>
</evidence>
<dbReference type="RefSeq" id="WP_086300817.1">
    <property type="nucleotide sequence ID" value="NZ_CP132380.1"/>
</dbReference>
<name>A0A242NJ12_9GAMM</name>
<reference evidence="3 4" key="1">
    <citation type="submission" date="2017-03" db="EMBL/GenBank/DDBJ databases">
        <title>Comparative genomics of honeybee gut symbionts reveal geographically distinct and subgroup specific antibiotic resistance.</title>
        <authorList>
            <person name="Ludvigsen J."/>
            <person name="Porcellato D."/>
            <person name="Labee-Lund T.M."/>
            <person name="Amdam G.V."/>
            <person name="Rudi K."/>
        </authorList>
    </citation>
    <scope>NUCLEOTIDE SEQUENCE [LARGE SCALE GENOMIC DNA]</scope>
    <source>
        <strain evidence="1 4">A-7-12</strain>
        <strain evidence="2 3">A-9-12</strain>
    </source>
</reference>
<evidence type="ECO:0000313" key="3">
    <source>
        <dbReference type="Proteomes" id="UP000194800"/>
    </source>
</evidence>
<organism evidence="1 4">
    <name type="scientific">Gilliamella apicola</name>
    <dbReference type="NCBI Taxonomy" id="1196095"/>
    <lineage>
        <taxon>Bacteria</taxon>
        <taxon>Pseudomonadati</taxon>
        <taxon>Pseudomonadota</taxon>
        <taxon>Gammaproteobacteria</taxon>
        <taxon>Orbales</taxon>
        <taxon>Orbaceae</taxon>
        <taxon>Gilliamella</taxon>
    </lineage>
</organism>
<comment type="caution">
    <text evidence="1">The sequence shown here is derived from an EMBL/GenBank/DDBJ whole genome shotgun (WGS) entry which is preliminary data.</text>
</comment>
<evidence type="ECO:0000313" key="2">
    <source>
        <dbReference type="EMBL" id="OTQ08534.1"/>
    </source>
</evidence>
<gene>
    <name evidence="2" type="ORF">B6C91_12120</name>
    <name evidence="1" type="ORF">B6D08_05535</name>
</gene>
<dbReference type="EMBL" id="NARP01000011">
    <property type="protein sequence ID" value="OTQ00150.1"/>
    <property type="molecule type" value="Genomic_DNA"/>
</dbReference>
<dbReference type="Proteomes" id="UP000194977">
    <property type="component" value="Unassembled WGS sequence"/>
</dbReference>
<keyword evidence="3" id="KW-1185">Reference proteome</keyword>
<sequence length="119" mass="13748">MHPYTDNNHITVIKKSLFNVKNLNINKSLLNKVKLQFAINLQLESVNATFSSATDKQSNIEKKSARLKRENRLKDANVYKIVDFGQANYQFQINGKQSIFAKLIDNNCSEKTMWLKQVN</sequence>
<dbReference type="EMBL" id="NART01000080">
    <property type="protein sequence ID" value="OTQ08534.1"/>
    <property type="molecule type" value="Genomic_DNA"/>
</dbReference>
<accession>A0A242NJ12</accession>
<dbReference type="AlphaFoldDB" id="A0A242NJ12"/>
<protein>
    <submittedName>
        <fullName evidence="1">Uncharacterized protein</fullName>
    </submittedName>
</protein>
<proteinExistence type="predicted"/>